<accession>A0A8J5VUN5</accession>
<reference evidence="2" key="1">
    <citation type="journal article" date="2021" name="bioRxiv">
        <title>Whole Genome Assembly and Annotation of Northern Wild Rice, Zizania palustris L., Supports a Whole Genome Duplication in the Zizania Genus.</title>
        <authorList>
            <person name="Haas M."/>
            <person name="Kono T."/>
            <person name="Macchietto M."/>
            <person name="Millas R."/>
            <person name="McGilp L."/>
            <person name="Shao M."/>
            <person name="Duquette J."/>
            <person name="Hirsch C.N."/>
            <person name="Kimball J."/>
        </authorList>
    </citation>
    <scope>NUCLEOTIDE SEQUENCE</scope>
    <source>
        <tissue evidence="2">Fresh leaf tissue</tissue>
    </source>
</reference>
<feature type="compositionally biased region" description="Low complexity" evidence="1">
    <location>
        <begin position="62"/>
        <end position="73"/>
    </location>
</feature>
<comment type="caution">
    <text evidence="2">The sequence shown here is derived from an EMBL/GenBank/DDBJ whole genome shotgun (WGS) entry which is preliminary data.</text>
</comment>
<name>A0A8J5VUN5_ZIZPA</name>
<reference evidence="2" key="2">
    <citation type="submission" date="2021-02" db="EMBL/GenBank/DDBJ databases">
        <authorList>
            <person name="Kimball J.A."/>
            <person name="Haas M.W."/>
            <person name="Macchietto M."/>
            <person name="Kono T."/>
            <person name="Duquette J."/>
            <person name="Shao M."/>
        </authorList>
    </citation>
    <scope>NUCLEOTIDE SEQUENCE</scope>
    <source>
        <tissue evidence="2">Fresh leaf tissue</tissue>
    </source>
</reference>
<feature type="region of interest" description="Disordered" evidence="1">
    <location>
        <begin position="1"/>
        <end position="90"/>
    </location>
</feature>
<dbReference type="EMBL" id="JAAALK010000086">
    <property type="protein sequence ID" value="KAG8081810.1"/>
    <property type="molecule type" value="Genomic_DNA"/>
</dbReference>
<keyword evidence="3" id="KW-1185">Reference proteome</keyword>
<dbReference type="AlphaFoldDB" id="A0A8J5VUN5"/>
<gene>
    <name evidence="2" type="ORF">GUJ93_ZPchr0014g47212</name>
</gene>
<evidence type="ECO:0000256" key="1">
    <source>
        <dbReference type="SAM" id="MobiDB-lite"/>
    </source>
</evidence>
<organism evidence="2 3">
    <name type="scientific">Zizania palustris</name>
    <name type="common">Northern wild rice</name>
    <dbReference type="NCBI Taxonomy" id="103762"/>
    <lineage>
        <taxon>Eukaryota</taxon>
        <taxon>Viridiplantae</taxon>
        <taxon>Streptophyta</taxon>
        <taxon>Embryophyta</taxon>
        <taxon>Tracheophyta</taxon>
        <taxon>Spermatophyta</taxon>
        <taxon>Magnoliopsida</taxon>
        <taxon>Liliopsida</taxon>
        <taxon>Poales</taxon>
        <taxon>Poaceae</taxon>
        <taxon>BOP clade</taxon>
        <taxon>Oryzoideae</taxon>
        <taxon>Oryzeae</taxon>
        <taxon>Zizaniinae</taxon>
        <taxon>Zizania</taxon>
    </lineage>
</organism>
<protein>
    <submittedName>
        <fullName evidence="2">Uncharacterized protein</fullName>
    </submittedName>
</protein>
<dbReference type="Proteomes" id="UP000729402">
    <property type="component" value="Unassembled WGS sequence"/>
</dbReference>
<evidence type="ECO:0000313" key="3">
    <source>
        <dbReference type="Proteomes" id="UP000729402"/>
    </source>
</evidence>
<sequence>MTREGGGQMHRGRMGFGEAAGTTLGGRRPAPSGRREAGGATREGRLRRLDAPRQDGIRRFGEAAGTAPGGRRPAPGERRRGGPVAGGMNNACRCELGTRVTA</sequence>
<evidence type="ECO:0000313" key="2">
    <source>
        <dbReference type="EMBL" id="KAG8081810.1"/>
    </source>
</evidence>
<feature type="compositionally biased region" description="Basic and acidic residues" evidence="1">
    <location>
        <begin position="33"/>
        <end position="61"/>
    </location>
</feature>
<proteinExistence type="predicted"/>